<dbReference type="PANTHER" id="PTHR38471">
    <property type="entry name" value="FOUR HELIX BUNDLE PROTEIN"/>
    <property type="match status" value="1"/>
</dbReference>
<organism evidence="1 2">
    <name type="scientific">Candidatus Roizmanbacteria bacterium CG_4_9_14_3_um_filter_33_18</name>
    <dbReference type="NCBI Taxonomy" id="1974841"/>
    <lineage>
        <taxon>Bacteria</taxon>
        <taxon>Candidatus Roizmaniibacteriota</taxon>
    </lineage>
</organism>
<proteinExistence type="predicted"/>
<dbReference type="EMBL" id="PFWL01000033">
    <property type="protein sequence ID" value="PJA55969.1"/>
    <property type="molecule type" value="Genomic_DNA"/>
</dbReference>
<name>A0A2M7XZ11_9BACT</name>
<reference evidence="2" key="1">
    <citation type="submission" date="2017-09" db="EMBL/GenBank/DDBJ databases">
        <title>Depth-based differentiation of microbial function through sediment-hosted aquifers and enrichment of novel symbionts in the deep terrestrial subsurface.</title>
        <authorList>
            <person name="Probst A.J."/>
            <person name="Ladd B."/>
            <person name="Jarett J.K."/>
            <person name="Geller-Mcgrath D.E."/>
            <person name="Sieber C.M.K."/>
            <person name="Emerson J.B."/>
            <person name="Anantharaman K."/>
            <person name="Thomas B.C."/>
            <person name="Malmstrom R."/>
            <person name="Stieglmeier M."/>
            <person name="Klingl A."/>
            <person name="Woyke T."/>
            <person name="Ryan C.M."/>
            <person name="Banfield J.F."/>
        </authorList>
    </citation>
    <scope>NUCLEOTIDE SEQUENCE [LARGE SCALE GENOMIC DNA]</scope>
</reference>
<comment type="caution">
    <text evidence="1">The sequence shown here is derived from an EMBL/GenBank/DDBJ whole genome shotgun (WGS) entry which is preliminary data.</text>
</comment>
<dbReference type="InterPro" id="IPR012657">
    <property type="entry name" value="23S_rRNA-intervening_sequence"/>
</dbReference>
<dbReference type="InterPro" id="IPR036583">
    <property type="entry name" value="23S_rRNA_IVS_sf"/>
</dbReference>
<dbReference type="AlphaFoldDB" id="A0A2M7XZ11"/>
<gene>
    <name evidence="1" type="ORF">CO165_00760</name>
</gene>
<dbReference type="PANTHER" id="PTHR38471:SF2">
    <property type="entry name" value="FOUR HELIX BUNDLE PROTEIN"/>
    <property type="match status" value="1"/>
</dbReference>
<dbReference type="Gene3D" id="1.20.1440.60">
    <property type="entry name" value="23S rRNA-intervening sequence"/>
    <property type="match status" value="1"/>
</dbReference>
<dbReference type="SUPFAM" id="SSF158446">
    <property type="entry name" value="IVS-encoded protein-like"/>
    <property type="match status" value="1"/>
</dbReference>
<protein>
    <submittedName>
        <fullName evidence="1">Four helix bundle protein</fullName>
    </submittedName>
</protein>
<evidence type="ECO:0000313" key="2">
    <source>
        <dbReference type="Proteomes" id="UP000229647"/>
    </source>
</evidence>
<accession>A0A2M7XZ11</accession>
<sequence>MKKLEDLRIYIKSIELIKQIYQLINKNKELSRDFSLCDQIKRASVSVAANIAEGYYRSQRQTKNYLGIASGSANETVTLLVIINSVYDIKTEDLQNEYKVLGKQINAFSKTIRY</sequence>
<dbReference type="Proteomes" id="UP000229647">
    <property type="component" value="Unassembled WGS sequence"/>
</dbReference>
<dbReference type="Pfam" id="PF05635">
    <property type="entry name" value="23S_rRNA_IVP"/>
    <property type="match status" value="1"/>
</dbReference>
<evidence type="ECO:0000313" key="1">
    <source>
        <dbReference type="EMBL" id="PJA55969.1"/>
    </source>
</evidence>
<dbReference type="NCBIfam" id="TIGR02436">
    <property type="entry name" value="four helix bundle protein"/>
    <property type="match status" value="1"/>
</dbReference>